<dbReference type="SUPFAM" id="SSF47459">
    <property type="entry name" value="HLH, helix-loop-helix DNA-binding domain"/>
    <property type="match status" value="1"/>
</dbReference>
<feature type="region of interest" description="Disordered" evidence="5">
    <location>
        <begin position="115"/>
        <end position="138"/>
    </location>
</feature>
<dbReference type="GO" id="GO:0005634">
    <property type="term" value="C:nucleus"/>
    <property type="evidence" value="ECO:0007669"/>
    <property type="project" value="UniProtKB-SubCell"/>
</dbReference>
<dbReference type="Pfam" id="PF00010">
    <property type="entry name" value="HLH"/>
    <property type="match status" value="1"/>
</dbReference>
<proteinExistence type="predicted"/>
<protein>
    <recommendedName>
        <fullName evidence="6">BHLH domain-containing protein</fullName>
    </recommendedName>
</protein>
<keyword evidence="3" id="KW-0804">Transcription</keyword>
<dbReference type="EMBL" id="GCKF01026153">
    <property type="protein sequence ID" value="JAG98360.1"/>
    <property type="molecule type" value="Transcribed_RNA"/>
</dbReference>
<dbReference type="GO" id="GO:0046983">
    <property type="term" value="F:protein dimerization activity"/>
    <property type="evidence" value="ECO:0007669"/>
    <property type="project" value="InterPro"/>
</dbReference>
<dbReference type="Pfam" id="PF22754">
    <property type="entry name" value="bHLH-TF_ACT-like_plant"/>
    <property type="match status" value="1"/>
</dbReference>
<dbReference type="InterPro" id="IPR036638">
    <property type="entry name" value="HLH_DNA-bd_sf"/>
</dbReference>
<dbReference type="SMART" id="SM00353">
    <property type="entry name" value="HLH"/>
    <property type="match status" value="1"/>
</dbReference>
<reference evidence="7" key="1">
    <citation type="submission" date="2015-03" db="EMBL/GenBank/DDBJ databases">
        <title>A transcriptome of Araucaria cunninghamii, an australian fine timber species.</title>
        <authorList>
            <person name="Jing Yi C.J.Y."/>
            <person name="Yin San L.Y.S."/>
            <person name="Abdul Karim S.S."/>
            <person name="Wan Azmi N.N."/>
            <person name="Hercus R.R."/>
            <person name="Croft L.L."/>
        </authorList>
    </citation>
    <scope>NUCLEOTIDE SEQUENCE</scope>
    <source>
        <strain evidence="7">MI0301</strain>
        <tissue evidence="7">Leaf</tissue>
    </source>
</reference>
<sequence length="347" mass="38155">MGGMESFEYLSSVALQDLDMLEANSGLYSAVQAAMNTMGYSCSNTAAAAMADLKPLGNTGITVSDTDAWSYTAAGNEQLQRIWKDGDSYAILADSLAGIEPKEVSGGGLLMGGSLPNKQEESFSDESDHTDEGMRASWDPTRMTAAKNLVSERKRRRKLNERLYALRSLVPYITKMDKASIIGDAIKYIKDLQKQAKDIQAEIAALQSNNDSSSSTLTSATADVDDNCNDQTQDVKSERLNHIHVAAFDRGGSCHADRTLQIDISKIEERTFHIRLFCKREPRVLIHLTKALESVQLLEVQTCNLTCFDGHIINTVIAKTKELQEIEADALKHIIMDIASKYGFSTN</sequence>
<feature type="compositionally biased region" description="Low complexity" evidence="5">
    <location>
        <begin position="210"/>
        <end position="222"/>
    </location>
</feature>
<dbReference type="PANTHER" id="PTHR31945">
    <property type="entry name" value="TRANSCRIPTION FACTOR SCREAM2-RELATED"/>
    <property type="match status" value="1"/>
</dbReference>
<dbReference type="PANTHER" id="PTHR31945:SF11">
    <property type="entry name" value="TRANSCRIPTION FACTOR ABORTED MICROSPORES"/>
    <property type="match status" value="1"/>
</dbReference>
<dbReference type="InterPro" id="IPR054502">
    <property type="entry name" value="bHLH-TF_ACT-like_plant"/>
</dbReference>
<dbReference type="GO" id="GO:0003700">
    <property type="term" value="F:DNA-binding transcription factor activity"/>
    <property type="evidence" value="ECO:0007669"/>
    <property type="project" value="TreeGrafter"/>
</dbReference>
<keyword evidence="2" id="KW-0805">Transcription regulation</keyword>
<keyword evidence="4" id="KW-0539">Nucleus</keyword>
<name>A0A0D6R8W4_ARACU</name>
<evidence type="ECO:0000256" key="4">
    <source>
        <dbReference type="ARBA" id="ARBA00023242"/>
    </source>
</evidence>
<evidence type="ECO:0000259" key="6">
    <source>
        <dbReference type="PROSITE" id="PS50888"/>
    </source>
</evidence>
<organism evidence="7">
    <name type="scientific">Araucaria cunninghamii</name>
    <name type="common">Hoop pine</name>
    <name type="synonym">Moreton Bay pine</name>
    <dbReference type="NCBI Taxonomy" id="56994"/>
    <lineage>
        <taxon>Eukaryota</taxon>
        <taxon>Viridiplantae</taxon>
        <taxon>Streptophyta</taxon>
        <taxon>Embryophyta</taxon>
        <taxon>Tracheophyta</taxon>
        <taxon>Spermatophyta</taxon>
        <taxon>Pinopsida</taxon>
        <taxon>Pinidae</taxon>
        <taxon>Conifers II</taxon>
        <taxon>Araucariales</taxon>
        <taxon>Araucariaceae</taxon>
        <taxon>Araucaria</taxon>
    </lineage>
</organism>
<dbReference type="Gene3D" id="4.10.280.10">
    <property type="entry name" value="Helix-loop-helix DNA-binding domain"/>
    <property type="match status" value="1"/>
</dbReference>
<dbReference type="AlphaFoldDB" id="A0A0D6R8W4"/>
<evidence type="ECO:0000256" key="5">
    <source>
        <dbReference type="SAM" id="MobiDB-lite"/>
    </source>
</evidence>
<evidence type="ECO:0000313" key="7">
    <source>
        <dbReference type="EMBL" id="JAG98360.1"/>
    </source>
</evidence>
<dbReference type="InterPro" id="IPR051358">
    <property type="entry name" value="TF_AMS/ICE1/BHLH6-like"/>
</dbReference>
<feature type="compositionally biased region" description="Basic and acidic residues" evidence="5">
    <location>
        <begin position="118"/>
        <end position="134"/>
    </location>
</feature>
<evidence type="ECO:0000256" key="1">
    <source>
        <dbReference type="ARBA" id="ARBA00004123"/>
    </source>
</evidence>
<comment type="subcellular location">
    <subcellularLocation>
        <location evidence="1">Nucleus</location>
    </subcellularLocation>
</comment>
<feature type="region of interest" description="Disordered" evidence="5">
    <location>
        <begin position="210"/>
        <end position="231"/>
    </location>
</feature>
<dbReference type="PROSITE" id="PS50888">
    <property type="entry name" value="BHLH"/>
    <property type="match status" value="1"/>
</dbReference>
<accession>A0A0D6R8W4</accession>
<feature type="domain" description="BHLH" evidence="6">
    <location>
        <begin position="143"/>
        <end position="192"/>
    </location>
</feature>
<dbReference type="GO" id="GO:0043565">
    <property type="term" value="F:sequence-specific DNA binding"/>
    <property type="evidence" value="ECO:0007669"/>
    <property type="project" value="TreeGrafter"/>
</dbReference>
<evidence type="ECO:0000256" key="3">
    <source>
        <dbReference type="ARBA" id="ARBA00023163"/>
    </source>
</evidence>
<dbReference type="InterPro" id="IPR011598">
    <property type="entry name" value="bHLH_dom"/>
</dbReference>
<evidence type="ECO:0000256" key="2">
    <source>
        <dbReference type="ARBA" id="ARBA00023015"/>
    </source>
</evidence>